<feature type="domain" description="Cyclic nucleotide-binding" evidence="1">
    <location>
        <begin position="23"/>
        <end position="143"/>
    </location>
</feature>
<dbReference type="Proteomes" id="UP001139721">
    <property type="component" value="Unassembled WGS sequence"/>
</dbReference>
<dbReference type="PRINTS" id="PR00103">
    <property type="entry name" value="CAMPKINASE"/>
</dbReference>
<dbReference type="GO" id="GO:0034236">
    <property type="term" value="F:protein kinase A catalytic subunit binding"/>
    <property type="evidence" value="ECO:0007669"/>
    <property type="project" value="TreeGrafter"/>
</dbReference>
<sequence length="342" mass="39629">MVLSKTFHHDEKNIKNAMNATNPFKYLDENQIGELEFYGQIIEYESEQRILMQGKPGTGLYIIINGEAKVSVNMLGEGNMELKRLKHGDFFGEVSLLEDSPCTATVTATKQLCCFFISKQCFEAFFLIKPEIRYLINRSLLEEVIKRQQQMSNKISKLIQKQSIERHSISALNQGYEGLDLQKYQAKEFDYLYNLPVFKVFSKTEFSDLIDHAQRIVMNKHTDLICVNNINSSLYFIISGSLQLNINSKGKKSRFAVLGPNTLICPISSIEKQSEMFHYITNDLVVMLEIPSHYLEQIAKENPHLWYKFFDLICRYTVLLQRNLNSLIVRLTHEKLKSLVKE</sequence>
<dbReference type="PANTHER" id="PTHR11635:SF152">
    <property type="entry name" value="CAMP-DEPENDENT PROTEIN KINASE TYPE I REGULATORY SUBUNIT-RELATED"/>
    <property type="match status" value="1"/>
</dbReference>
<proteinExistence type="predicted"/>
<dbReference type="PROSITE" id="PS50042">
    <property type="entry name" value="CNMP_BINDING_3"/>
    <property type="match status" value="2"/>
</dbReference>
<dbReference type="Gene3D" id="2.60.120.10">
    <property type="entry name" value="Jelly Rolls"/>
    <property type="match status" value="2"/>
</dbReference>
<accession>A0A9X2D3A5</accession>
<dbReference type="GO" id="GO:0005829">
    <property type="term" value="C:cytosol"/>
    <property type="evidence" value="ECO:0007669"/>
    <property type="project" value="TreeGrafter"/>
</dbReference>
<keyword evidence="3" id="KW-1185">Reference proteome</keyword>
<dbReference type="CDD" id="cd00038">
    <property type="entry name" value="CAP_ED"/>
    <property type="match status" value="2"/>
</dbReference>
<dbReference type="AlphaFoldDB" id="A0A9X2D3A5"/>
<feature type="domain" description="Cyclic nucleotide-binding" evidence="1">
    <location>
        <begin position="197"/>
        <end position="261"/>
    </location>
</feature>
<evidence type="ECO:0000313" key="3">
    <source>
        <dbReference type="Proteomes" id="UP001139721"/>
    </source>
</evidence>
<evidence type="ECO:0000313" key="2">
    <source>
        <dbReference type="EMBL" id="MCL9685636.1"/>
    </source>
</evidence>
<protein>
    <submittedName>
        <fullName evidence="2">Cyclic nucleotide-binding domain-containing protein</fullName>
    </submittedName>
</protein>
<dbReference type="RefSeq" id="WP_250424514.1">
    <property type="nucleotide sequence ID" value="NZ_JAJKBJ010000032.1"/>
</dbReference>
<dbReference type="GO" id="GO:0030552">
    <property type="term" value="F:cAMP binding"/>
    <property type="evidence" value="ECO:0007669"/>
    <property type="project" value="TreeGrafter"/>
</dbReference>
<dbReference type="PANTHER" id="PTHR11635">
    <property type="entry name" value="CAMP-DEPENDENT PROTEIN KINASE REGULATORY CHAIN"/>
    <property type="match status" value="1"/>
</dbReference>
<reference evidence="2" key="1">
    <citation type="submission" date="2021-11" db="EMBL/GenBank/DDBJ databases">
        <title>Legionella maioricencis sp. nov., a new species isolated from hot water samples in Mallorca.</title>
        <authorList>
            <person name="Crespi S."/>
            <person name="Drasar V."/>
            <person name="Salva-Serra F."/>
            <person name="Jaen-Luchoro D."/>
            <person name="Pineiro-Iglesias B."/>
            <person name="Aliaga F."/>
            <person name="Fernandez-Juarez V."/>
            <person name="Coll G."/>
            <person name="Moore E.R.B."/>
            <person name="Bennasar-Figueras A."/>
        </authorList>
    </citation>
    <scope>NUCLEOTIDE SEQUENCE</scope>
    <source>
        <strain evidence="2">HCPI-6</strain>
    </source>
</reference>
<dbReference type="InterPro" id="IPR000595">
    <property type="entry name" value="cNMP-bd_dom"/>
</dbReference>
<gene>
    <name evidence="2" type="ORF">LOX96_16165</name>
</gene>
<dbReference type="Pfam" id="PF00027">
    <property type="entry name" value="cNMP_binding"/>
    <property type="match status" value="1"/>
</dbReference>
<evidence type="ECO:0000259" key="1">
    <source>
        <dbReference type="PROSITE" id="PS50042"/>
    </source>
</evidence>
<dbReference type="GO" id="GO:0004862">
    <property type="term" value="F:cAMP-dependent protein kinase inhibitor activity"/>
    <property type="evidence" value="ECO:0007669"/>
    <property type="project" value="TreeGrafter"/>
</dbReference>
<dbReference type="GO" id="GO:0005952">
    <property type="term" value="C:cAMP-dependent protein kinase complex"/>
    <property type="evidence" value="ECO:0007669"/>
    <property type="project" value="InterPro"/>
</dbReference>
<dbReference type="InterPro" id="IPR018490">
    <property type="entry name" value="cNMP-bd_dom_sf"/>
</dbReference>
<dbReference type="SUPFAM" id="SSF51206">
    <property type="entry name" value="cAMP-binding domain-like"/>
    <property type="match status" value="2"/>
</dbReference>
<dbReference type="EMBL" id="JAJKBJ010000032">
    <property type="protein sequence ID" value="MCL9685636.1"/>
    <property type="molecule type" value="Genomic_DNA"/>
</dbReference>
<organism evidence="2 3">
    <name type="scientific">Legionella maioricensis</name>
    <dbReference type="NCBI Taxonomy" id="2896528"/>
    <lineage>
        <taxon>Bacteria</taxon>
        <taxon>Pseudomonadati</taxon>
        <taxon>Pseudomonadota</taxon>
        <taxon>Gammaproteobacteria</taxon>
        <taxon>Legionellales</taxon>
        <taxon>Legionellaceae</taxon>
        <taxon>Legionella</taxon>
    </lineage>
</organism>
<dbReference type="InterPro" id="IPR014710">
    <property type="entry name" value="RmlC-like_jellyroll"/>
</dbReference>
<comment type="caution">
    <text evidence="2">The sequence shown here is derived from an EMBL/GenBank/DDBJ whole genome shotgun (WGS) entry which is preliminary data.</text>
</comment>
<dbReference type="InterPro" id="IPR050503">
    <property type="entry name" value="cAMP-dep_PK_reg_su-like"/>
</dbReference>
<name>A0A9X2D3A5_9GAMM</name>
<dbReference type="SMART" id="SM00100">
    <property type="entry name" value="cNMP"/>
    <property type="match status" value="1"/>
</dbReference>